<dbReference type="SUPFAM" id="SSF52540">
    <property type="entry name" value="P-loop containing nucleoside triphosphate hydrolases"/>
    <property type="match status" value="1"/>
</dbReference>
<dbReference type="PROSITE" id="PS51192">
    <property type="entry name" value="HELICASE_ATP_BIND_1"/>
    <property type="match status" value="1"/>
</dbReference>
<evidence type="ECO:0000313" key="2">
    <source>
        <dbReference type="EMBL" id="HGH60940.1"/>
    </source>
</evidence>
<accession>A0A7C4ARV0</accession>
<dbReference type="InterPro" id="IPR006935">
    <property type="entry name" value="Helicase/UvrB_N"/>
</dbReference>
<organism evidence="2">
    <name type="scientific">Desulfomonile tiedjei</name>
    <dbReference type="NCBI Taxonomy" id="2358"/>
    <lineage>
        <taxon>Bacteria</taxon>
        <taxon>Pseudomonadati</taxon>
        <taxon>Thermodesulfobacteriota</taxon>
        <taxon>Desulfomonilia</taxon>
        <taxon>Desulfomonilales</taxon>
        <taxon>Desulfomonilaceae</taxon>
        <taxon>Desulfomonile</taxon>
    </lineage>
</organism>
<reference evidence="2" key="1">
    <citation type="journal article" date="2020" name="mSystems">
        <title>Genome- and Community-Level Interaction Insights into Carbon Utilization and Element Cycling Functions of Hydrothermarchaeota in Hydrothermal Sediment.</title>
        <authorList>
            <person name="Zhou Z."/>
            <person name="Liu Y."/>
            <person name="Xu W."/>
            <person name="Pan J."/>
            <person name="Luo Z.H."/>
            <person name="Li M."/>
        </authorList>
    </citation>
    <scope>NUCLEOTIDE SEQUENCE [LARGE SCALE GENOMIC DNA]</scope>
    <source>
        <strain evidence="2">SpSt-769</strain>
    </source>
</reference>
<feature type="domain" description="Helicase ATP-binding" evidence="1">
    <location>
        <begin position="65"/>
        <end position="245"/>
    </location>
</feature>
<gene>
    <name evidence="2" type="ORF">ENV54_06545</name>
</gene>
<sequence length="681" mass="79154">MHYFFKPHEANFKEWRNGGYPEIPEDGRTFLKYLRSPQFKPKLKLWNQHQWEKVQLEAIERCVYSFEILDEKDLLTNIVTGGGKTTVIGAMIAYLMIVHNQTKFLILTPNTIVRERLADEFDPSSGSYIYEVFPFFFNSFQSLKNRVSLHIMQPTASPAGIRSGSVILGNIHQIYERTANWKVLMENVESLCIFNDEAHNTKAEQYNELMNKLKPKRFFRLDTTATPDRLDGLHPDSKMIYVYTIAEAMRDKIIKRIVVFHPDVQKVILTYEDLETGKTISAEEVPWEEIERRKVPARRYITSTNPMRQQIAIALELLKEQRMRTPAPYKPLLLVVAVSIADAERIKNEIEGVGESYGIRKVLLVTNESEDELKEAARNLNKDPQTEWDAVVSVLMLREGWDVRNISVILLFRKFSYKEIDGQIFSVYGPQVIGRGLRRMSQNPEEWESLFVVDHPILKHAWLWEHLKAAEYPYALDPAEVVVDVSKIPESIAEFPADDGEVSLEDAEKKILEIGALPETPEPPEAVEPIYEWQKFLDGYQYEFHKMNIFEKVEQIKSLNLDSELTTLDKRAVPTVQIEQVAEITRTENWSIDEVKKHLIQQVHSIARDALIEYDRNPDERQIKLVKIIREHLKKRFLGGYEIEEATDELALRRLWALIDQVRDLFLRPELIEGIFVGSKN</sequence>
<name>A0A7C4ARV0_9BACT</name>
<dbReference type="PANTHER" id="PTHR47396">
    <property type="entry name" value="TYPE I RESTRICTION ENZYME ECOKI R PROTEIN"/>
    <property type="match status" value="1"/>
</dbReference>
<dbReference type="Gene3D" id="3.40.50.300">
    <property type="entry name" value="P-loop containing nucleotide triphosphate hydrolases"/>
    <property type="match status" value="2"/>
</dbReference>
<dbReference type="AlphaFoldDB" id="A0A7C4ARV0"/>
<dbReference type="Pfam" id="PF04851">
    <property type="entry name" value="ResIII"/>
    <property type="match status" value="1"/>
</dbReference>
<proteinExistence type="predicted"/>
<protein>
    <recommendedName>
        <fullName evidence="1">Helicase ATP-binding domain-containing protein</fullName>
    </recommendedName>
</protein>
<evidence type="ECO:0000259" key="1">
    <source>
        <dbReference type="PROSITE" id="PS51192"/>
    </source>
</evidence>
<dbReference type="GO" id="GO:0003677">
    <property type="term" value="F:DNA binding"/>
    <property type="evidence" value="ECO:0007669"/>
    <property type="project" value="InterPro"/>
</dbReference>
<dbReference type="PANTHER" id="PTHR47396:SF1">
    <property type="entry name" value="ATP-DEPENDENT HELICASE IRC3-RELATED"/>
    <property type="match status" value="1"/>
</dbReference>
<dbReference type="InterPro" id="IPR027417">
    <property type="entry name" value="P-loop_NTPase"/>
</dbReference>
<dbReference type="InterPro" id="IPR050742">
    <property type="entry name" value="Helicase_Restrict-Modif_Enz"/>
</dbReference>
<dbReference type="GO" id="GO:0016787">
    <property type="term" value="F:hydrolase activity"/>
    <property type="evidence" value="ECO:0007669"/>
    <property type="project" value="InterPro"/>
</dbReference>
<dbReference type="GO" id="GO:0005524">
    <property type="term" value="F:ATP binding"/>
    <property type="evidence" value="ECO:0007669"/>
    <property type="project" value="InterPro"/>
</dbReference>
<comment type="caution">
    <text evidence="2">The sequence shown here is derived from an EMBL/GenBank/DDBJ whole genome shotgun (WGS) entry which is preliminary data.</text>
</comment>
<dbReference type="EMBL" id="DTGT01000200">
    <property type="protein sequence ID" value="HGH60940.1"/>
    <property type="molecule type" value="Genomic_DNA"/>
</dbReference>
<dbReference type="GO" id="GO:0005829">
    <property type="term" value="C:cytosol"/>
    <property type="evidence" value="ECO:0007669"/>
    <property type="project" value="TreeGrafter"/>
</dbReference>
<dbReference type="InterPro" id="IPR014001">
    <property type="entry name" value="Helicase_ATP-bd"/>
</dbReference>